<dbReference type="GO" id="GO:0046872">
    <property type="term" value="F:metal ion binding"/>
    <property type="evidence" value="ECO:0007669"/>
    <property type="project" value="UniProtKB-KW"/>
</dbReference>
<dbReference type="PANTHER" id="PTHR35505">
    <property type="entry name" value="OS01G0600300 PROTEIN"/>
    <property type="match status" value="1"/>
</dbReference>
<dbReference type="GO" id="GO:0048038">
    <property type="term" value="F:quinone binding"/>
    <property type="evidence" value="ECO:0007669"/>
    <property type="project" value="InterPro"/>
</dbReference>
<accession>A0AAW2SQS7</accession>
<keyword evidence="4" id="KW-0411">Iron-sulfur</keyword>
<reference evidence="7" key="2">
    <citation type="journal article" date="2024" name="Plant">
        <title>Genomic evolution and insights into agronomic trait innovations of Sesamum species.</title>
        <authorList>
            <person name="Miao H."/>
            <person name="Wang L."/>
            <person name="Qu L."/>
            <person name="Liu H."/>
            <person name="Sun Y."/>
            <person name="Le M."/>
            <person name="Wang Q."/>
            <person name="Wei S."/>
            <person name="Zheng Y."/>
            <person name="Lin W."/>
            <person name="Duan Y."/>
            <person name="Cao H."/>
            <person name="Xiong S."/>
            <person name="Wang X."/>
            <person name="Wei L."/>
            <person name="Li C."/>
            <person name="Ma Q."/>
            <person name="Ju M."/>
            <person name="Zhao R."/>
            <person name="Li G."/>
            <person name="Mu C."/>
            <person name="Tian Q."/>
            <person name="Mei H."/>
            <person name="Zhang T."/>
            <person name="Gao T."/>
            <person name="Zhang H."/>
        </authorList>
    </citation>
    <scope>NUCLEOTIDE SEQUENCE</scope>
    <source>
        <strain evidence="7">KEN1</strain>
    </source>
</reference>
<protein>
    <submittedName>
        <fullName evidence="7">NADH dehydrogenase [ubiquinone] iron-sulfur protein 7, mitochondrial</fullName>
    </submittedName>
</protein>
<keyword evidence="4" id="KW-0004">4Fe-4S</keyword>
<dbReference type="FunFam" id="3.40.50.12280:FF:000001">
    <property type="entry name" value="NADH-quinone oxidoreductase subunit B 2"/>
    <property type="match status" value="1"/>
</dbReference>
<sequence>MAQLARNAGRVLSQTTPYHHRSAIASIHTTLPSLAASSSSAPTPYSSAPPPSTSSPAGISKAAEYVISKVDDLMNWARRGSIWPMTFGLACCAVEMMHTGAARYDLDRFGIIFRPSPRQSDCMIVAGTLTNKMAPALRKVYDQMPEPRWVISMGSCANGGGYYHYSYSVVRGCDRIVPVDIYVPGCPPTAEALLYGLLQLQKKINRRKDFLHWWTNASKKIALLAPVVYELYNIISENRKKGLCVRKEVDKLVEDMVSYVIMSAGVYDYGDRDVESDSVVVCFEDLVRVWTADRGGGQCNFGQNLRVFFPLMTDGTWKGMNARFRLQELVGIVLCEVFFLRLYVSFGSGMCTEDLLKDMQDQMVQIIKGFRNCHFLGRFMHPSLKLHGFCLLDDEAREPGLREDQDCSGRNLRVWTVDLIRTNRDAEVLASFFPVLTNEFQQEVTVHLGYLAGVVMNEIFFLRLYLKICMGINKEDLQGDVLKLAIQTIKDMLLKLLLEPSLPVAASLSSEDAFLLHKVLYDAVMLVDYSFYSGRWKQSSDSHSKQLALVWVLVADRAIQFARATNDQASTSSYLDAFCESQFVSELIQWASTQAGAVDQNTRPDISTPNALIKWLLVLEDQGIRVFDQSMSQLRAKAQKCLSRVASEPPELKLLEENLNHDIFSCNKNDANTDQEMGDPSINGFPGAFCLMNAKIDASRKRKEALTALHESRIKQVKRDIFGGSLGEKFQPISSDNVLHCVSEVKNVASDDDMELIG</sequence>
<evidence type="ECO:0000259" key="6">
    <source>
        <dbReference type="Pfam" id="PF01058"/>
    </source>
</evidence>
<keyword evidence="3 4" id="KW-0520">NAD</keyword>
<evidence type="ECO:0000256" key="3">
    <source>
        <dbReference type="ARBA" id="ARBA00023027"/>
    </source>
</evidence>
<dbReference type="GO" id="GO:0051539">
    <property type="term" value="F:4 iron, 4 sulfur cluster binding"/>
    <property type="evidence" value="ECO:0007669"/>
    <property type="project" value="UniProtKB-KW"/>
</dbReference>
<dbReference type="Gene3D" id="3.40.50.12280">
    <property type="match status" value="1"/>
</dbReference>
<dbReference type="PROSITE" id="PS01150">
    <property type="entry name" value="COMPLEX1_20K"/>
    <property type="match status" value="1"/>
</dbReference>
<dbReference type="SUPFAM" id="SSF56770">
    <property type="entry name" value="HydA/Nqo6-like"/>
    <property type="match status" value="1"/>
</dbReference>
<keyword evidence="4" id="KW-0408">Iron</keyword>
<dbReference type="PANTHER" id="PTHR35505:SF1">
    <property type="entry name" value="SNF2 DOMAIN PROTEIN"/>
    <property type="match status" value="1"/>
</dbReference>
<proteinExistence type="inferred from homology"/>
<reference evidence="7" key="1">
    <citation type="submission" date="2020-06" db="EMBL/GenBank/DDBJ databases">
        <authorList>
            <person name="Li T."/>
            <person name="Hu X."/>
            <person name="Zhang T."/>
            <person name="Song X."/>
            <person name="Zhang H."/>
            <person name="Dai N."/>
            <person name="Sheng W."/>
            <person name="Hou X."/>
            <person name="Wei L."/>
        </authorList>
    </citation>
    <scope>NUCLEOTIDE SEQUENCE</scope>
    <source>
        <strain evidence="7">KEN1</strain>
        <tissue evidence="7">Leaf</tissue>
    </source>
</reference>
<dbReference type="HAMAP" id="MF_01356">
    <property type="entry name" value="NDH1_NuoB"/>
    <property type="match status" value="1"/>
</dbReference>
<dbReference type="Pfam" id="PF01058">
    <property type="entry name" value="Oxidored_q6"/>
    <property type="match status" value="1"/>
</dbReference>
<dbReference type="NCBIfam" id="TIGR01957">
    <property type="entry name" value="nuoB_fam"/>
    <property type="match status" value="1"/>
</dbReference>
<evidence type="ECO:0000313" key="7">
    <source>
        <dbReference type="EMBL" id="KAL0394158.1"/>
    </source>
</evidence>
<dbReference type="InterPro" id="IPR006138">
    <property type="entry name" value="NADH_UQ_OxRdtase_20Kd_su"/>
</dbReference>
<feature type="domain" description="NADH:ubiquinone oxidoreductase-like 20kDa subunit" evidence="6">
    <location>
        <begin position="91"/>
        <end position="200"/>
    </location>
</feature>
<gene>
    <name evidence="7" type="ORF">Slati_4382000</name>
</gene>
<organism evidence="7">
    <name type="scientific">Sesamum latifolium</name>
    <dbReference type="NCBI Taxonomy" id="2727402"/>
    <lineage>
        <taxon>Eukaryota</taxon>
        <taxon>Viridiplantae</taxon>
        <taxon>Streptophyta</taxon>
        <taxon>Embryophyta</taxon>
        <taxon>Tracheophyta</taxon>
        <taxon>Spermatophyta</taxon>
        <taxon>Magnoliopsida</taxon>
        <taxon>eudicotyledons</taxon>
        <taxon>Gunneridae</taxon>
        <taxon>Pentapetalae</taxon>
        <taxon>asterids</taxon>
        <taxon>lamiids</taxon>
        <taxon>Lamiales</taxon>
        <taxon>Pedaliaceae</taxon>
        <taxon>Sesamum</taxon>
    </lineage>
</organism>
<evidence type="ECO:0000256" key="4">
    <source>
        <dbReference type="RuleBase" id="RU004464"/>
    </source>
</evidence>
<evidence type="ECO:0000256" key="1">
    <source>
        <dbReference type="ARBA" id="ARBA00003257"/>
    </source>
</evidence>
<comment type="function">
    <text evidence="1">Core subunit of the mitochondrial membrane respiratory chain NADH dehydrogenase (Complex I) that is believed to belong to the minimal assembly required for catalysis. Complex I functions in the transfer of electrons from NADH to the respiratory chain. The immediate electron acceptor for the enzyme is believed to be ubiquinone.</text>
</comment>
<evidence type="ECO:0000256" key="5">
    <source>
        <dbReference type="SAM" id="MobiDB-lite"/>
    </source>
</evidence>
<keyword evidence="4" id="KW-0479">Metal-binding</keyword>
<name>A0AAW2SQS7_9LAMI</name>
<feature type="region of interest" description="Disordered" evidence="5">
    <location>
        <begin position="38"/>
        <end position="57"/>
    </location>
</feature>
<dbReference type="EMBL" id="JACGWN010000016">
    <property type="protein sequence ID" value="KAL0394158.1"/>
    <property type="molecule type" value="Genomic_DNA"/>
</dbReference>
<dbReference type="NCBIfam" id="NF005012">
    <property type="entry name" value="PRK06411.1"/>
    <property type="match status" value="1"/>
</dbReference>
<comment type="caution">
    <text evidence="7">The sequence shown here is derived from an EMBL/GenBank/DDBJ whole genome shotgun (WGS) entry which is preliminary data.</text>
</comment>
<dbReference type="AlphaFoldDB" id="A0AAW2SQS7"/>
<comment type="similarity">
    <text evidence="2 4">Belongs to the complex I 20 kDa subunit family.</text>
</comment>
<dbReference type="GO" id="GO:0008137">
    <property type="term" value="F:NADH dehydrogenase (ubiquinone) activity"/>
    <property type="evidence" value="ECO:0007669"/>
    <property type="project" value="InterPro"/>
</dbReference>
<evidence type="ECO:0000256" key="2">
    <source>
        <dbReference type="ARBA" id="ARBA00009173"/>
    </source>
</evidence>
<dbReference type="InterPro" id="IPR006137">
    <property type="entry name" value="NADH_UbQ_OxRdtase-like_20kDa"/>
</dbReference>